<name>A0ABW0M868_9BURK</name>
<sequence length="167" mass="18707">MNADQRNLILNLSLGRVSKDEFLRHFPEILESNGDYLRHELERAFSSKDADAVEHLLLLGFQFGCTESSAEVLCNLILQDWHTQHENIAMVLKDMRYPGAVQCLYQAALAVFPYLDYDESYALGVKCIYALRAIGTSNAKEKLALIAQGSNAILAENAERLIKAMKG</sequence>
<dbReference type="RefSeq" id="WP_378997030.1">
    <property type="nucleotide sequence ID" value="NZ_JBHSMT010000013.1"/>
</dbReference>
<evidence type="ECO:0008006" key="3">
    <source>
        <dbReference type="Google" id="ProtNLM"/>
    </source>
</evidence>
<organism evidence="1 2">
    <name type="scientific">Paraherbaspirillum soli</name>
    <dbReference type="NCBI Taxonomy" id="631222"/>
    <lineage>
        <taxon>Bacteria</taxon>
        <taxon>Pseudomonadati</taxon>
        <taxon>Pseudomonadota</taxon>
        <taxon>Betaproteobacteria</taxon>
        <taxon>Burkholderiales</taxon>
        <taxon>Oxalobacteraceae</taxon>
        <taxon>Paraherbaspirillum</taxon>
    </lineage>
</organism>
<dbReference type="Proteomes" id="UP001596045">
    <property type="component" value="Unassembled WGS sequence"/>
</dbReference>
<dbReference type="EMBL" id="JBHSMT010000013">
    <property type="protein sequence ID" value="MFC5473994.1"/>
    <property type="molecule type" value="Genomic_DNA"/>
</dbReference>
<evidence type="ECO:0000313" key="2">
    <source>
        <dbReference type="Proteomes" id="UP001596045"/>
    </source>
</evidence>
<accession>A0ABW0M868</accession>
<protein>
    <recommendedName>
        <fullName evidence="3">HEAT repeat domain-containing protein</fullName>
    </recommendedName>
</protein>
<comment type="caution">
    <text evidence="1">The sequence shown here is derived from an EMBL/GenBank/DDBJ whole genome shotgun (WGS) entry which is preliminary data.</text>
</comment>
<proteinExistence type="predicted"/>
<reference evidence="2" key="1">
    <citation type="journal article" date="2019" name="Int. J. Syst. Evol. Microbiol.">
        <title>The Global Catalogue of Microorganisms (GCM) 10K type strain sequencing project: providing services to taxonomists for standard genome sequencing and annotation.</title>
        <authorList>
            <consortium name="The Broad Institute Genomics Platform"/>
            <consortium name="The Broad Institute Genome Sequencing Center for Infectious Disease"/>
            <person name="Wu L."/>
            <person name="Ma J."/>
        </authorList>
    </citation>
    <scope>NUCLEOTIDE SEQUENCE [LARGE SCALE GENOMIC DNA]</scope>
    <source>
        <strain evidence="2">JCM 17066</strain>
    </source>
</reference>
<evidence type="ECO:0000313" key="1">
    <source>
        <dbReference type="EMBL" id="MFC5473994.1"/>
    </source>
</evidence>
<gene>
    <name evidence="1" type="ORF">ACFPM8_08480</name>
</gene>
<keyword evidence="2" id="KW-1185">Reference proteome</keyword>